<proteinExistence type="inferred from homology"/>
<dbReference type="Proteomes" id="UP000322362">
    <property type="component" value="Unassembled WGS sequence"/>
</dbReference>
<dbReference type="NCBIfam" id="TIGR04056">
    <property type="entry name" value="OMP_RagA_SusC"/>
    <property type="match status" value="1"/>
</dbReference>
<keyword evidence="3" id="KW-0675">Receptor</keyword>
<dbReference type="GO" id="GO:0009279">
    <property type="term" value="C:cell outer membrane"/>
    <property type="evidence" value="ECO:0007669"/>
    <property type="project" value="UniProtKB-SubCell"/>
</dbReference>
<dbReference type="Pfam" id="PF13715">
    <property type="entry name" value="CarbopepD_reg_2"/>
    <property type="match status" value="1"/>
</dbReference>
<name>A0A5D4H8R6_9SPHI</name>
<gene>
    <name evidence="3" type="ORF">FXV77_08960</name>
</gene>
<keyword evidence="1" id="KW-0998">Cell outer membrane</keyword>
<dbReference type="AlphaFoldDB" id="A0A5D4H8R6"/>
<keyword evidence="1" id="KW-0472">Membrane</keyword>
<accession>A0A5D4H8R6</accession>
<dbReference type="InterPro" id="IPR039426">
    <property type="entry name" value="TonB-dep_rcpt-like"/>
</dbReference>
<dbReference type="Pfam" id="PF07715">
    <property type="entry name" value="Plug"/>
    <property type="match status" value="1"/>
</dbReference>
<dbReference type="NCBIfam" id="TIGR04057">
    <property type="entry name" value="SusC_RagA_signa"/>
    <property type="match status" value="1"/>
</dbReference>
<dbReference type="PROSITE" id="PS52016">
    <property type="entry name" value="TONB_DEPENDENT_REC_3"/>
    <property type="match status" value="1"/>
</dbReference>
<dbReference type="SUPFAM" id="SSF49464">
    <property type="entry name" value="Carboxypeptidase regulatory domain-like"/>
    <property type="match status" value="1"/>
</dbReference>
<dbReference type="InterPro" id="IPR012910">
    <property type="entry name" value="Plug_dom"/>
</dbReference>
<evidence type="ECO:0000256" key="1">
    <source>
        <dbReference type="PROSITE-ProRule" id="PRU01360"/>
    </source>
</evidence>
<evidence type="ECO:0000313" key="4">
    <source>
        <dbReference type="Proteomes" id="UP000322362"/>
    </source>
</evidence>
<evidence type="ECO:0000259" key="2">
    <source>
        <dbReference type="Pfam" id="PF07715"/>
    </source>
</evidence>
<dbReference type="SUPFAM" id="SSF56935">
    <property type="entry name" value="Porins"/>
    <property type="match status" value="1"/>
</dbReference>
<dbReference type="InterPro" id="IPR008969">
    <property type="entry name" value="CarboxyPept-like_regulatory"/>
</dbReference>
<reference evidence="3 4" key="1">
    <citation type="submission" date="2019-08" db="EMBL/GenBank/DDBJ databases">
        <title>Phlebobacter frassis gen. nov. sp. nov., a new member of family Sphingobacteriaceae isolated from sand fly rearing media.</title>
        <authorList>
            <person name="Kakumanu M.L."/>
            <person name="Marayati B.F."/>
            <person name="Wada-Katsumata A."/>
            <person name="Wasserberg G."/>
            <person name="Schal C."/>
            <person name="Apperson C.S."/>
            <person name="Ponnusamy L."/>
        </authorList>
    </citation>
    <scope>NUCLEOTIDE SEQUENCE [LARGE SCALE GENOMIC DNA]</scope>
    <source>
        <strain evidence="3 4">SSI9</strain>
    </source>
</reference>
<protein>
    <submittedName>
        <fullName evidence="3">TonB-dependent receptor</fullName>
    </submittedName>
</protein>
<dbReference type="EMBL" id="VTAV01000004">
    <property type="protein sequence ID" value="TYR36623.1"/>
    <property type="molecule type" value="Genomic_DNA"/>
</dbReference>
<dbReference type="Gene3D" id="2.170.130.10">
    <property type="entry name" value="TonB-dependent receptor, plug domain"/>
    <property type="match status" value="1"/>
</dbReference>
<dbReference type="InterPro" id="IPR023996">
    <property type="entry name" value="TonB-dep_OMP_SusC/RagA"/>
</dbReference>
<dbReference type="Gene3D" id="2.60.40.1120">
    <property type="entry name" value="Carboxypeptidase-like, regulatory domain"/>
    <property type="match status" value="1"/>
</dbReference>
<feature type="domain" description="TonB-dependent receptor plug" evidence="2">
    <location>
        <begin position="149"/>
        <end position="259"/>
    </location>
</feature>
<keyword evidence="1" id="KW-1134">Transmembrane beta strand</keyword>
<sequence>MKKKTIKPSLDEVAKWCCQVVSMAVVAWLSFIPLSLQANGLEASSVVFERVSFVQERTISGRISNAEEAGIIGATIKVKGTSIGTVSDLNGNFSINIPNDDAILEIKSVGWITQEVPVKGLKEVRVIMEEASEAVEEVVITAFGTAQKKESLVGAVTTINPSELRVPSSNLTGAFAGRLAGVIAYQRSGEPGLDNAEFFIRGITTFSSGGKRDPLILIDGIEMSTNDLARLNVDDIASFSVLKDASAAALYGARGANGVILVTTKVGKVDKLSISARAEQSTSYNTKLVDLADPITYMRLHNEAVRTRDAEISLPHTSSAIYETERGSDPLRYPSVDWYDYLLKDYSTNRRVNLNLTGGGQAVQYYLAAGYQNDQGILKESKDNLFNNNINIDRLQIRSNVTITFAPTTTGVVRAYGSFDDRTGPRAGGADVFHQARNATPVKFLPYYPADATYGGVNHILFGMGSELGQYVNPLAQVVSSNKESKESTMLVQLEMDHKFTGALEGLSARGTFNVMRKAFYQLERSYTPFYYTPVSTVDGSYSLLALNPDGGTEYLTYGNDIRQVNASNYGEVRVSYNKLLNGVHDISGLLVGTMRNEQGSLNYAALYEGPSDLIQASLPMRNISTAGRVAYGYDSRYFAEFNFGYNGTERFARRNRWGFFPTVGAGWVISNESFMENLKPVLSNLKLRGTYGKVGNDAIGSVNDRFFYLSQINMNGPGYWFGLPGNDNYFRDGIRIDRYANDLITWEVATKANVGLEIGLFDNNLTLITDMFQETRRNILQNRADIPSTMGLRTTPQANLGVAQGRGIESELKYEKSYASGFWMLVNGNFTYASARYKEFEEADYSDAPWRSRIGTKLGQPMGYIAERLFIDEQEVNNSPRQEIGGTYMAGDIKYKDINDDGVINSDDMVPIGHPTTPEIIYGGGFTVGYKAFDVNMFFQGSARSSFYVSPGNITPFINQGQRGLLQYIADDHWSESNRDIYAFWPRLSDHAIANNNAGSTYWLQDGTFIRLKQVEIGYTLPESLTNRFFVKSMRVYASGTNLFHWSSFKMWDPEMAGNGLGYPVQRVFNGGLSISF</sequence>
<dbReference type="InterPro" id="IPR018247">
    <property type="entry name" value="EF_Hand_1_Ca_BS"/>
</dbReference>
<dbReference type="PROSITE" id="PS00018">
    <property type="entry name" value="EF_HAND_1"/>
    <property type="match status" value="1"/>
</dbReference>
<dbReference type="FunFam" id="2.170.130.10:FF:000003">
    <property type="entry name" value="SusC/RagA family TonB-linked outer membrane protein"/>
    <property type="match status" value="1"/>
</dbReference>
<keyword evidence="1" id="KW-0812">Transmembrane</keyword>
<dbReference type="InterPro" id="IPR023997">
    <property type="entry name" value="TonB-dep_OMP_SusC/RagA_CS"/>
</dbReference>
<keyword evidence="1" id="KW-0813">Transport</keyword>
<comment type="similarity">
    <text evidence="1">Belongs to the TonB-dependent receptor family.</text>
</comment>
<comment type="caution">
    <text evidence="3">The sequence shown here is derived from an EMBL/GenBank/DDBJ whole genome shotgun (WGS) entry which is preliminary data.</text>
</comment>
<dbReference type="InterPro" id="IPR037066">
    <property type="entry name" value="Plug_dom_sf"/>
</dbReference>
<keyword evidence="4" id="KW-1185">Reference proteome</keyword>
<dbReference type="RefSeq" id="WP_148918876.1">
    <property type="nucleotide sequence ID" value="NZ_VTAV01000004.1"/>
</dbReference>
<comment type="subcellular location">
    <subcellularLocation>
        <location evidence="1">Cell outer membrane</location>
        <topology evidence="1">Multi-pass membrane protein</topology>
    </subcellularLocation>
</comment>
<organism evidence="3 4">
    <name type="scientific">Sphingobacterium phlebotomi</name>
    <dbReference type="NCBI Taxonomy" id="2605433"/>
    <lineage>
        <taxon>Bacteria</taxon>
        <taxon>Pseudomonadati</taxon>
        <taxon>Bacteroidota</taxon>
        <taxon>Sphingobacteriia</taxon>
        <taxon>Sphingobacteriales</taxon>
        <taxon>Sphingobacteriaceae</taxon>
        <taxon>Sphingobacterium</taxon>
    </lineage>
</organism>
<evidence type="ECO:0000313" key="3">
    <source>
        <dbReference type="EMBL" id="TYR36623.1"/>
    </source>
</evidence>